<gene>
    <name evidence="10" type="ORF">AWU65_30485</name>
</gene>
<dbReference type="InterPro" id="IPR025857">
    <property type="entry name" value="MacB_PCD"/>
</dbReference>
<protein>
    <submittedName>
        <fullName evidence="10">ABC transporter permease</fullName>
    </submittedName>
</protein>
<feature type="domain" description="ABC3 transporter permease C-terminal" evidence="8">
    <location>
        <begin position="707"/>
        <end position="815"/>
    </location>
</feature>
<feature type="transmembrane region" description="Helical" evidence="7">
    <location>
        <begin position="342"/>
        <end position="364"/>
    </location>
</feature>
<proteinExistence type="inferred from homology"/>
<feature type="transmembrane region" description="Helical" evidence="7">
    <location>
        <begin position="248"/>
        <end position="272"/>
    </location>
</feature>
<evidence type="ECO:0000256" key="1">
    <source>
        <dbReference type="ARBA" id="ARBA00004651"/>
    </source>
</evidence>
<evidence type="ECO:0000256" key="4">
    <source>
        <dbReference type="ARBA" id="ARBA00022692"/>
    </source>
</evidence>
<dbReference type="STRING" id="59843.A3958_02740"/>
<dbReference type="PANTHER" id="PTHR30489">
    <property type="entry name" value="LIPOPROTEIN-RELEASING SYSTEM TRANSMEMBRANE PROTEIN LOLE"/>
    <property type="match status" value="1"/>
</dbReference>
<keyword evidence="11" id="KW-1185">Reference proteome</keyword>
<organism evidence="10 11">
    <name type="scientific">Paenibacillus glucanolyticus</name>
    <dbReference type="NCBI Taxonomy" id="59843"/>
    <lineage>
        <taxon>Bacteria</taxon>
        <taxon>Bacillati</taxon>
        <taxon>Bacillota</taxon>
        <taxon>Bacilli</taxon>
        <taxon>Bacillales</taxon>
        <taxon>Paenibacillaceae</taxon>
        <taxon>Paenibacillus</taxon>
    </lineage>
</organism>
<evidence type="ECO:0000313" key="11">
    <source>
        <dbReference type="Proteomes" id="UP000076796"/>
    </source>
</evidence>
<dbReference type="Pfam" id="PF12704">
    <property type="entry name" value="MacB_PCD"/>
    <property type="match status" value="1"/>
</dbReference>
<dbReference type="GO" id="GO:0044874">
    <property type="term" value="P:lipoprotein localization to outer membrane"/>
    <property type="evidence" value="ECO:0007669"/>
    <property type="project" value="TreeGrafter"/>
</dbReference>
<feature type="transmembrane region" description="Helical" evidence="7">
    <location>
        <begin position="292"/>
        <end position="322"/>
    </location>
</feature>
<evidence type="ECO:0000256" key="7">
    <source>
        <dbReference type="SAM" id="Phobius"/>
    </source>
</evidence>
<keyword evidence="5 7" id="KW-1133">Transmembrane helix</keyword>
<comment type="subcellular location">
    <subcellularLocation>
        <location evidence="1">Cell membrane</location>
        <topology evidence="1">Multi-pass membrane protein</topology>
    </subcellularLocation>
</comment>
<evidence type="ECO:0000259" key="8">
    <source>
        <dbReference type="Pfam" id="PF02687"/>
    </source>
</evidence>
<evidence type="ECO:0000256" key="6">
    <source>
        <dbReference type="ARBA" id="ARBA00023136"/>
    </source>
</evidence>
<feature type="transmembrane region" description="Helical" evidence="7">
    <location>
        <begin position="391"/>
        <end position="410"/>
    </location>
</feature>
<feature type="transmembrane region" description="Helical" evidence="7">
    <location>
        <begin position="790"/>
        <end position="812"/>
    </location>
</feature>
<comment type="caution">
    <text evidence="10">The sequence shown here is derived from an EMBL/GenBank/DDBJ whole genome shotgun (WGS) entry which is preliminary data.</text>
</comment>
<dbReference type="GO" id="GO:0098797">
    <property type="term" value="C:plasma membrane protein complex"/>
    <property type="evidence" value="ECO:0007669"/>
    <property type="project" value="TreeGrafter"/>
</dbReference>
<evidence type="ECO:0000256" key="3">
    <source>
        <dbReference type="ARBA" id="ARBA00022475"/>
    </source>
</evidence>
<dbReference type="AlphaFoldDB" id="A0A163FHB8"/>
<sequence length="829" mass="91360">MIHSLRGIALRILARNKTILSFSVISICLAVFLMITVSSFMANANRSIDHEMKQQYGDMDMLVGYATELDNETLDQYMADLMQSTGGVQRVSPVILSHMRVKGQALPISTAGVENDALSKSRYHFTAYPGQEELILNQSLADELQLQAGSQMTVEGKVYTVKEIIGDPVGGAESVSNILLMNREEVKQIEAARARHEMLSSYMMVQAADHTDLLILSEYLQELDPGFTVEIAEQSSALKAGLSLLSNYILVISVLIVMVIALLIISNFEGMLHKYRFQFAVLRSMGAQTEQLFKMVFIQCSVTNGLGVVCGLLVSLLSYSYIIPWISGLFAVPISEPRFDVGVAAMVAVASFIILELFMLIPAYRSTKILPLKMLEMNQNHNFKGQKGRGTLGKVLMAASLFCILFGVAFSGTPSANAELGYLLGFLLFIWSVFTMVPVYLSVVLTKILPVLKLFAGRISYVAVKNIVPQVKRNTFLILTISIAMMIAVIGSSLLNTIQYNERNYVKKQYATDIKIVDRLEGSSTIDPEQLKQQIMQFEGIEAVSTVSRLSPAKQGQDDKVIDYALADLDALAAQRLLPDIVNVANGVIVSKQYAKAHAIGIGDSIALSVYQDEDPKNFKHAGTLTVAAIVEPFHHADMYIDWSNADVHTKFTVFDTAYVTPINENAALKQLEGIVGKFPTVDISSYSQALENSSSMYTRVWSFFLSAIIVIMLSVTIGVFNSLMNNIHSKRKEFAVLRAISVDKKGLVRIILTQVLLYLCIGMAVGIMLGIILLYAFRLIDPSPIHIHVRFVTTIVGIMLFLALIVFIPYASSLGNKKVASELNQSHA</sequence>
<dbReference type="Pfam" id="PF02687">
    <property type="entry name" value="FtsX"/>
    <property type="match status" value="2"/>
</dbReference>
<feature type="domain" description="ABC3 transporter permease C-terminal" evidence="8">
    <location>
        <begin position="251"/>
        <end position="369"/>
    </location>
</feature>
<name>A0A163FHB8_9BACL</name>
<dbReference type="InterPro" id="IPR003838">
    <property type="entry name" value="ABC3_permease_C"/>
</dbReference>
<keyword evidence="6 7" id="KW-0472">Membrane</keyword>
<evidence type="ECO:0000259" key="9">
    <source>
        <dbReference type="Pfam" id="PF12704"/>
    </source>
</evidence>
<reference evidence="10" key="1">
    <citation type="journal article" date="2016" name="Genome Announc.">
        <title>Draft genomes of two strains of Paenibacillus glucanolyticus with capability to degrade lignocellulose.</title>
        <authorList>
            <person name="Mathews S.L."/>
            <person name="Pawlak J."/>
            <person name="Grunden A.M."/>
        </authorList>
    </citation>
    <scope>NUCLEOTIDE SEQUENCE [LARGE SCALE GENOMIC DNA]</scope>
    <source>
        <strain evidence="10">SLM1</strain>
    </source>
</reference>
<feature type="domain" description="MacB-like periplasmic core" evidence="9">
    <location>
        <begin position="23"/>
        <end position="214"/>
    </location>
</feature>
<dbReference type="PANTHER" id="PTHR30489:SF0">
    <property type="entry name" value="LIPOPROTEIN-RELEASING SYSTEM TRANSMEMBRANE PROTEIN LOLE"/>
    <property type="match status" value="1"/>
</dbReference>
<keyword evidence="3" id="KW-1003">Cell membrane</keyword>
<dbReference type="OrthoDB" id="2425574at2"/>
<comment type="similarity">
    <text evidence="2">Belongs to the ABC-4 integral membrane protein family. LolC/E subfamily.</text>
</comment>
<feature type="transmembrane region" description="Helical" evidence="7">
    <location>
        <begin position="476"/>
        <end position="495"/>
    </location>
</feature>
<dbReference type="EMBL" id="LWMH01000002">
    <property type="protein sequence ID" value="KZS44389.1"/>
    <property type="molecule type" value="Genomic_DNA"/>
</dbReference>
<dbReference type="RefSeq" id="WP_063480399.1">
    <property type="nucleotide sequence ID" value="NZ_CP147845.1"/>
</dbReference>
<dbReference type="InterPro" id="IPR051447">
    <property type="entry name" value="Lipoprotein-release_system"/>
</dbReference>
<dbReference type="Proteomes" id="UP000076796">
    <property type="component" value="Unassembled WGS sequence"/>
</dbReference>
<accession>A0A163FHB8</accession>
<evidence type="ECO:0000256" key="5">
    <source>
        <dbReference type="ARBA" id="ARBA00022989"/>
    </source>
</evidence>
<feature type="transmembrane region" description="Helical" evidence="7">
    <location>
        <begin position="756"/>
        <end position="778"/>
    </location>
</feature>
<feature type="transmembrane region" description="Helical" evidence="7">
    <location>
        <begin position="701"/>
        <end position="724"/>
    </location>
</feature>
<feature type="transmembrane region" description="Helical" evidence="7">
    <location>
        <begin position="20"/>
        <end position="42"/>
    </location>
</feature>
<evidence type="ECO:0000313" key="10">
    <source>
        <dbReference type="EMBL" id="KZS44389.1"/>
    </source>
</evidence>
<keyword evidence="4 7" id="KW-0812">Transmembrane</keyword>
<evidence type="ECO:0000256" key="2">
    <source>
        <dbReference type="ARBA" id="ARBA00005236"/>
    </source>
</evidence>
<feature type="transmembrane region" description="Helical" evidence="7">
    <location>
        <begin position="422"/>
        <end position="455"/>
    </location>
</feature>
<dbReference type="GeneID" id="97553933"/>